<evidence type="ECO:0000256" key="4">
    <source>
        <dbReference type="ARBA" id="ARBA00023004"/>
    </source>
</evidence>
<evidence type="ECO:0000256" key="3">
    <source>
        <dbReference type="ARBA" id="ARBA00022723"/>
    </source>
</evidence>
<dbReference type="InterPro" id="IPR036909">
    <property type="entry name" value="Cyt_c-like_dom_sf"/>
</dbReference>
<feature type="transmembrane region" description="Helical" evidence="7">
    <location>
        <begin position="320"/>
        <end position="345"/>
    </location>
</feature>
<dbReference type="InterPro" id="IPR009056">
    <property type="entry name" value="Cyt_c-like_dom"/>
</dbReference>
<feature type="transmembrane region" description="Helical" evidence="7">
    <location>
        <begin position="366"/>
        <end position="385"/>
    </location>
</feature>
<keyword evidence="14" id="KW-1185">Reference proteome</keyword>
<dbReference type="CDD" id="cd03467">
    <property type="entry name" value="Rieske"/>
    <property type="match status" value="1"/>
</dbReference>
<dbReference type="OrthoDB" id="1246142at2759"/>
<evidence type="ECO:0000256" key="6">
    <source>
        <dbReference type="PROSITE-ProRule" id="PRU00433"/>
    </source>
</evidence>
<feature type="transmembrane region" description="Helical" evidence="7">
    <location>
        <begin position="251"/>
        <end position="269"/>
    </location>
</feature>
<feature type="transmembrane region" description="Helical" evidence="7">
    <location>
        <begin position="425"/>
        <end position="445"/>
    </location>
</feature>
<name>A0A9P1BEJ1_9DINO</name>
<accession>A0A9P1BEJ1</accession>
<evidence type="ECO:0000259" key="8">
    <source>
        <dbReference type="PROSITE" id="PS51002"/>
    </source>
</evidence>
<dbReference type="InterPro" id="IPR016174">
    <property type="entry name" value="Di-haem_cyt_TM"/>
</dbReference>
<dbReference type="GO" id="GO:0046872">
    <property type="term" value="F:metal ion binding"/>
    <property type="evidence" value="ECO:0007669"/>
    <property type="project" value="UniProtKB-KW"/>
</dbReference>
<dbReference type="InterPro" id="IPR017941">
    <property type="entry name" value="Rieske_2Fe-2S"/>
</dbReference>
<dbReference type="PROSITE" id="PS51296">
    <property type="entry name" value="RIESKE"/>
    <property type="match status" value="1"/>
</dbReference>
<comment type="caution">
    <text evidence="11">The sequence shown here is derived from an EMBL/GenBank/DDBJ whole genome shotgun (WGS) entry which is preliminary data.</text>
</comment>
<dbReference type="InterPro" id="IPR027387">
    <property type="entry name" value="Cytb/b6-like_sf"/>
</dbReference>
<evidence type="ECO:0000259" key="9">
    <source>
        <dbReference type="PROSITE" id="PS51007"/>
    </source>
</evidence>
<dbReference type="Gene3D" id="2.102.10.10">
    <property type="entry name" value="Rieske [2Fe-2S] iron-sulphur domain"/>
    <property type="match status" value="1"/>
</dbReference>
<evidence type="ECO:0000256" key="2">
    <source>
        <dbReference type="ARBA" id="ARBA00022714"/>
    </source>
</evidence>
<dbReference type="PROSITE" id="PS51007">
    <property type="entry name" value="CYTC"/>
    <property type="match status" value="2"/>
</dbReference>
<feature type="domain" description="Cytochrome b/b6 N-terminal region profile" evidence="8">
    <location>
        <begin position="184"/>
        <end position="350"/>
    </location>
</feature>
<evidence type="ECO:0000313" key="14">
    <source>
        <dbReference type="Proteomes" id="UP001152797"/>
    </source>
</evidence>
<feature type="domain" description="Rieske" evidence="10">
    <location>
        <begin position="95"/>
        <end position="165"/>
    </location>
</feature>
<keyword evidence="7" id="KW-1133">Transmembrane helix</keyword>
<dbReference type="Proteomes" id="UP001152797">
    <property type="component" value="Unassembled WGS sequence"/>
</dbReference>
<dbReference type="GO" id="GO:0016020">
    <property type="term" value="C:membrane"/>
    <property type="evidence" value="ECO:0007669"/>
    <property type="project" value="InterPro"/>
</dbReference>
<feature type="domain" description="Cytochrome c" evidence="9">
    <location>
        <begin position="647"/>
        <end position="739"/>
    </location>
</feature>
<dbReference type="SUPFAM" id="SSF46626">
    <property type="entry name" value="Cytochrome c"/>
    <property type="match status" value="1"/>
</dbReference>
<evidence type="ECO:0000256" key="7">
    <source>
        <dbReference type="SAM" id="Phobius"/>
    </source>
</evidence>
<dbReference type="EMBL" id="CAMXCT020000001">
    <property type="protein sequence ID" value="CAL1125399.1"/>
    <property type="molecule type" value="Genomic_DNA"/>
</dbReference>
<evidence type="ECO:0000313" key="11">
    <source>
        <dbReference type="EMBL" id="CAI3972024.1"/>
    </source>
</evidence>
<dbReference type="SUPFAM" id="SSF81648">
    <property type="entry name" value="a domain/subunit of cytochrome bc1 complex (Ubiquinol-cytochrome c reductase)"/>
    <property type="match status" value="1"/>
</dbReference>
<keyword evidence="3 6" id="KW-0479">Metal-binding</keyword>
<keyword evidence="2" id="KW-0001">2Fe-2S</keyword>
<evidence type="ECO:0000313" key="12">
    <source>
        <dbReference type="EMBL" id="CAL1125399.1"/>
    </source>
</evidence>
<dbReference type="GO" id="GO:0022904">
    <property type="term" value="P:respiratory electron transport chain"/>
    <property type="evidence" value="ECO:0007669"/>
    <property type="project" value="InterPro"/>
</dbReference>
<protein>
    <submittedName>
        <fullName evidence="13">Cytochrome b6</fullName>
    </submittedName>
</protein>
<sequence length="754" mass="82318">MDRRVWLQWMSRLLGLACAAVVVVPGVRYIIDPLRRKSAEAHDFKRLALLEDLPVDVPKNLPVMGSLQDAWTHYDEARIGDTWLVRRSGTDVPPEEAKVEAFNTICPHLGCNIQAGAGDNAFVCPCHNAKFKLDGAPIREKGYANPAPRGMDSLECRVVQDEASGQWWVEVKFENFVIGSSTKVVTGLLLMFTYSPSATSAWASVHYIESIPGGSFIRGLHYFTSQALLIVFAIHTIRTLVVGAFRAPRELIWATGLLMIPIVLTWAITGNPLPASEKSYAQIEVESKIIGSSPVVGPVLQRILIGGDRVGNLTLTHLNFLHVALLPLIAGVVLAIHISQIYVHGLPQDGVWPISGRSRPYFPYQTIRNLTVFSVVLGVIAFLSWNNGAPLDAPAGAGEGPSPRPEWYFLFLFELRAYFTGEYEFIATAVIPAVVLILLLAIPFIDHVLPSKASRVFRYSLAGLGIAAWAGLTWASVSRDLNDAEYQQAKVDAHKVSVRARELADANLIPPGGASLLLEMDPKIQGPRLFAEQCALCHRHDDVAVEVDPHNDAVQPASAPNLTGFASRKWLAGFLDPEQIDGPRYFGTCKFGDPDEGQMVSALQDLFADLDEEELAEVSRKRDLIVLALSAQAQLPGQQEADKQDAAKIAEGVALLNDGELGCTDCHMFHDSGEPGMAPDLTGYGSKEWITNFVCNPSDDRFYGENNDRMPSFAPAGSEPAILTPDEISVLVDWLRGDWYEPGDAATSPQAAAE</sequence>
<proteinExistence type="predicted"/>
<dbReference type="PROSITE" id="PS51002">
    <property type="entry name" value="CYTB_NTER"/>
    <property type="match status" value="1"/>
</dbReference>
<feature type="transmembrane region" description="Helical" evidence="7">
    <location>
        <begin position="457"/>
        <end position="477"/>
    </location>
</feature>
<dbReference type="GO" id="GO:0051537">
    <property type="term" value="F:2 iron, 2 sulfur cluster binding"/>
    <property type="evidence" value="ECO:0007669"/>
    <property type="project" value="UniProtKB-KW"/>
</dbReference>
<dbReference type="InterPro" id="IPR005797">
    <property type="entry name" value="Cyt_b/b6_N"/>
</dbReference>
<dbReference type="EMBL" id="CAMXCT030000001">
    <property type="protein sequence ID" value="CAL4759336.1"/>
    <property type="molecule type" value="Genomic_DNA"/>
</dbReference>
<keyword evidence="1 6" id="KW-0349">Heme</keyword>
<evidence type="ECO:0000259" key="10">
    <source>
        <dbReference type="PROSITE" id="PS51296"/>
    </source>
</evidence>
<dbReference type="InterPro" id="IPR036150">
    <property type="entry name" value="Cyt_b/b6_C_sf"/>
</dbReference>
<dbReference type="PANTHER" id="PTHR19271">
    <property type="entry name" value="CYTOCHROME B"/>
    <property type="match status" value="1"/>
</dbReference>
<keyword evidence="7" id="KW-0812">Transmembrane</keyword>
<organism evidence="11">
    <name type="scientific">Cladocopium goreaui</name>
    <dbReference type="NCBI Taxonomy" id="2562237"/>
    <lineage>
        <taxon>Eukaryota</taxon>
        <taxon>Sar</taxon>
        <taxon>Alveolata</taxon>
        <taxon>Dinophyceae</taxon>
        <taxon>Suessiales</taxon>
        <taxon>Symbiodiniaceae</taxon>
        <taxon>Cladocopium</taxon>
    </lineage>
</organism>
<reference evidence="12" key="2">
    <citation type="submission" date="2024-04" db="EMBL/GenBank/DDBJ databases">
        <authorList>
            <person name="Chen Y."/>
            <person name="Shah S."/>
            <person name="Dougan E. K."/>
            <person name="Thang M."/>
            <person name="Chan C."/>
        </authorList>
    </citation>
    <scope>NUCLEOTIDE SEQUENCE [LARGE SCALE GENOMIC DNA]</scope>
</reference>
<dbReference type="GO" id="GO:0009055">
    <property type="term" value="F:electron transfer activity"/>
    <property type="evidence" value="ECO:0007669"/>
    <property type="project" value="InterPro"/>
</dbReference>
<keyword evidence="5" id="KW-0411">Iron-sulfur</keyword>
<dbReference type="InterPro" id="IPR036922">
    <property type="entry name" value="Rieske_2Fe-2S_sf"/>
</dbReference>
<dbReference type="EMBL" id="CAMXCT010000001">
    <property type="protein sequence ID" value="CAI3972024.1"/>
    <property type="molecule type" value="Genomic_DNA"/>
</dbReference>
<feature type="transmembrane region" description="Helical" evidence="7">
    <location>
        <begin position="220"/>
        <end position="244"/>
    </location>
</feature>
<dbReference type="PANTHER" id="PTHR19271:SF16">
    <property type="entry name" value="CYTOCHROME B"/>
    <property type="match status" value="1"/>
</dbReference>
<dbReference type="GO" id="GO:0020037">
    <property type="term" value="F:heme binding"/>
    <property type="evidence" value="ECO:0007669"/>
    <property type="project" value="InterPro"/>
</dbReference>
<dbReference type="Gene3D" id="1.20.810.10">
    <property type="entry name" value="Cytochrome Bc1 Complex, Chain C"/>
    <property type="match status" value="1"/>
</dbReference>
<dbReference type="SUPFAM" id="SSF81342">
    <property type="entry name" value="Transmembrane di-heme cytochromes"/>
    <property type="match status" value="1"/>
</dbReference>
<evidence type="ECO:0000313" key="13">
    <source>
        <dbReference type="EMBL" id="CAL4759336.1"/>
    </source>
</evidence>
<feature type="domain" description="Cytochrome c" evidence="9">
    <location>
        <begin position="521"/>
        <end position="623"/>
    </location>
</feature>
<reference evidence="11" key="1">
    <citation type="submission" date="2022-10" db="EMBL/GenBank/DDBJ databases">
        <authorList>
            <person name="Chen Y."/>
            <person name="Dougan E. K."/>
            <person name="Chan C."/>
            <person name="Rhodes N."/>
            <person name="Thang M."/>
        </authorList>
    </citation>
    <scope>NUCLEOTIDE SEQUENCE</scope>
</reference>
<dbReference type="AlphaFoldDB" id="A0A9P1BEJ1"/>
<dbReference type="Pfam" id="PF13631">
    <property type="entry name" value="Cytochrom_B_N_2"/>
    <property type="match status" value="1"/>
</dbReference>
<dbReference type="Pfam" id="PF00355">
    <property type="entry name" value="Rieske"/>
    <property type="match status" value="1"/>
</dbReference>
<gene>
    <name evidence="11" type="ORF">C1SCF055_LOCUS614</name>
</gene>
<evidence type="ECO:0000256" key="1">
    <source>
        <dbReference type="ARBA" id="ARBA00022617"/>
    </source>
</evidence>
<evidence type="ECO:0000256" key="5">
    <source>
        <dbReference type="ARBA" id="ARBA00023014"/>
    </source>
</evidence>
<dbReference type="GO" id="GO:0016491">
    <property type="term" value="F:oxidoreductase activity"/>
    <property type="evidence" value="ECO:0007669"/>
    <property type="project" value="InterPro"/>
</dbReference>
<dbReference type="SUPFAM" id="SSF50022">
    <property type="entry name" value="ISP domain"/>
    <property type="match status" value="1"/>
</dbReference>
<keyword evidence="7" id="KW-0472">Membrane</keyword>
<dbReference type="Gene3D" id="1.10.760.10">
    <property type="entry name" value="Cytochrome c-like domain"/>
    <property type="match status" value="1"/>
</dbReference>
<keyword evidence="4 6" id="KW-0408">Iron</keyword>